<accession>A0A7S2RQQ0</accession>
<reference evidence="1" key="1">
    <citation type="submission" date="2021-01" db="EMBL/GenBank/DDBJ databases">
        <authorList>
            <person name="Corre E."/>
            <person name="Pelletier E."/>
            <person name="Niang G."/>
            <person name="Scheremetjew M."/>
            <person name="Finn R."/>
            <person name="Kale V."/>
            <person name="Holt S."/>
            <person name="Cochrane G."/>
            <person name="Meng A."/>
            <person name="Brown T."/>
            <person name="Cohen L."/>
        </authorList>
    </citation>
    <scope>NUCLEOTIDE SEQUENCE</scope>
    <source>
        <strain evidence="1">NY070348D</strain>
    </source>
</reference>
<dbReference type="EMBL" id="HBHK01009688">
    <property type="protein sequence ID" value="CAD9678061.1"/>
    <property type="molecule type" value="Transcribed_RNA"/>
</dbReference>
<proteinExistence type="predicted"/>
<gene>
    <name evidence="1" type="ORF">QSP1433_LOCUS6028</name>
</gene>
<name>A0A7S2RQQ0_9STRA</name>
<protein>
    <recommendedName>
        <fullName evidence="2">Calcineurin-like phosphoesterase domain-containing protein</fullName>
    </recommendedName>
</protein>
<dbReference type="AlphaFoldDB" id="A0A7S2RQQ0"/>
<dbReference type="InterPro" id="IPR029052">
    <property type="entry name" value="Metallo-depent_PP-like"/>
</dbReference>
<sequence>MKVLHYLLFAAGAQKTVCGLGPKDHSEYEIQWREDFGRQLLAEHGRELWGKELLDKYIRPILMQAYLLEGAWEDVVRLEKEYMKNMSKQAYCNVIGGTVMPYVAAPLAIAGAESILTPKADFPTLDLKTESGVYNLNEPLVVDGKPNFMPREDVAKPIKDKGSIYIAVAADWGAGTLESQQFSNFVIETQPHFSWHLGDIYFAGRPEEIKEKVFKDAGCRTGSQPTTNFESGKFGAFFLNGNHEMLSRGYGYFETLLPAYNQTTSYAAFMSEYWLFTALDSAYDCMPEVTDLTSAMKYLKHVAGNPKMPLNKPQVDWLTDPELNLFDPKNGRGIAVLQHMQMFSVFLDSDFGLKAGMPTDEFKKEAVGESTKFFQKELKKAGYPEGYGIAGLFGHDHKASSYITKLNATSDDMLPITLNSQLLGNGGFESNSPIEKAYYANELGAQWYDNATYKEIPEPNNKPPTPVGYNGWFSLNITGRDLVMDYYRSTPHEKKPWQHAARRTLRVMEDGSGVKEVDTWVDPEIQTTFAPTPYIAPKSQDAMRTSFSLVFMTASLLYTLIM</sequence>
<evidence type="ECO:0008006" key="2">
    <source>
        <dbReference type="Google" id="ProtNLM"/>
    </source>
</evidence>
<evidence type="ECO:0000313" key="1">
    <source>
        <dbReference type="EMBL" id="CAD9678061.1"/>
    </source>
</evidence>
<organism evidence="1">
    <name type="scientific">Mucochytrium quahogii</name>
    <dbReference type="NCBI Taxonomy" id="96639"/>
    <lineage>
        <taxon>Eukaryota</taxon>
        <taxon>Sar</taxon>
        <taxon>Stramenopiles</taxon>
        <taxon>Bigyra</taxon>
        <taxon>Labyrinthulomycetes</taxon>
        <taxon>Thraustochytrida</taxon>
        <taxon>Thraustochytriidae</taxon>
        <taxon>Mucochytrium</taxon>
    </lineage>
</organism>
<dbReference type="SUPFAM" id="SSF56300">
    <property type="entry name" value="Metallo-dependent phosphatases"/>
    <property type="match status" value="1"/>
</dbReference>